<dbReference type="PANTHER" id="PTHR14957">
    <property type="entry name" value="UBIQUITIN-LIKE-CONJUGATING ENZYME ATG10"/>
    <property type="match status" value="1"/>
</dbReference>
<evidence type="ECO:0000313" key="9">
    <source>
        <dbReference type="Proteomes" id="UP001187471"/>
    </source>
</evidence>
<dbReference type="GO" id="GO:0000422">
    <property type="term" value="P:autophagy of mitochondrion"/>
    <property type="evidence" value="ECO:0007669"/>
    <property type="project" value="TreeGrafter"/>
</dbReference>
<keyword evidence="3" id="KW-0808">Transferase</keyword>
<evidence type="ECO:0000256" key="1">
    <source>
        <dbReference type="ARBA" id="ARBA00005696"/>
    </source>
</evidence>
<dbReference type="GO" id="GO:0032446">
    <property type="term" value="P:protein modification by small protein conjugation"/>
    <property type="evidence" value="ECO:0007669"/>
    <property type="project" value="TreeGrafter"/>
</dbReference>
<protein>
    <recommendedName>
        <fullName evidence="2">Ubiquitin-like-conjugating enzyme ATG10</fullName>
    </recommendedName>
    <alternativeName>
        <fullName evidence="6">Autophagy-related protein 10</fullName>
    </alternativeName>
</protein>
<accession>A0AA88TYP3</accession>
<evidence type="ECO:0000313" key="8">
    <source>
        <dbReference type="EMBL" id="KAK2965803.1"/>
    </source>
</evidence>
<dbReference type="GO" id="GO:0000045">
    <property type="term" value="P:autophagosome assembly"/>
    <property type="evidence" value="ECO:0007669"/>
    <property type="project" value="TreeGrafter"/>
</dbReference>
<dbReference type="PANTHER" id="PTHR14957:SF1">
    <property type="entry name" value="UBIQUITIN-LIKE-CONJUGATING ENZYME ATG10"/>
    <property type="match status" value="1"/>
</dbReference>
<keyword evidence="5" id="KW-0072">Autophagy</keyword>
<keyword evidence="4" id="KW-0833">Ubl conjugation pathway</keyword>
<dbReference type="InterPro" id="IPR007135">
    <property type="entry name" value="Atg3/Atg10"/>
</dbReference>
<proteinExistence type="inferred from homology"/>
<name>A0AA88TYP3_9ASTE</name>
<keyword evidence="9" id="KW-1185">Reference proteome</keyword>
<feature type="non-terminal residue" evidence="8">
    <location>
        <position position="1"/>
    </location>
</feature>
<dbReference type="Proteomes" id="UP001187471">
    <property type="component" value="Unassembled WGS sequence"/>
</dbReference>
<keyword evidence="7" id="KW-0472">Membrane</keyword>
<dbReference type="Gene3D" id="3.30.1460.50">
    <property type="match status" value="1"/>
</dbReference>
<evidence type="ECO:0000256" key="4">
    <source>
        <dbReference type="ARBA" id="ARBA00022786"/>
    </source>
</evidence>
<evidence type="ECO:0000256" key="6">
    <source>
        <dbReference type="ARBA" id="ARBA00029833"/>
    </source>
</evidence>
<gene>
    <name evidence="8" type="ORF">RJ640_025312</name>
</gene>
<dbReference type="GO" id="GO:0061651">
    <property type="term" value="F:Atg12 conjugating enzyme activity"/>
    <property type="evidence" value="ECO:0007669"/>
    <property type="project" value="TreeGrafter"/>
</dbReference>
<evidence type="ECO:0000256" key="7">
    <source>
        <dbReference type="SAM" id="Phobius"/>
    </source>
</evidence>
<dbReference type="EMBL" id="JAVXUO010003180">
    <property type="protein sequence ID" value="KAK2965803.1"/>
    <property type="molecule type" value="Genomic_DNA"/>
</dbReference>
<dbReference type="GO" id="GO:0005829">
    <property type="term" value="C:cytosol"/>
    <property type="evidence" value="ECO:0007669"/>
    <property type="project" value="TreeGrafter"/>
</dbReference>
<dbReference type="Pfam" id="PF03987">
    <property type="entry name" value="Autophagy_act_C"/>
    <property type="match status" value="1"/>
</dbReference>
<evidence type="ECO:0000256" key="5">
    <source>
        <dbReference type="ARBA" id="ARBA00023006"/>
    </source>
</evidence>
<reference evidence="8" key="1">
    <citation type="submission" date="2022-12" db="EMBL/GenBank/DDBJ databases">
        <title>Draft genome assemblies for two species of Escallonia (Escalloniales).</title>
        <authorList>
            <person name="Chanderbali A."/>
            <person name="Dervinis C."/>
            <person name="Anghel I."/>
            <person name="Soltis D."/>
            <person name="Soltis P."/>
            <person name="Zapata F."/>
        </authorList>
    </citation>
    <scope>NUCLEOTIDE SEQUENCE</scope>
    <source>
        <strain evidence="8">UCBG92.1500</strain>
        <tissue evidence="8">Leaf</tissue>
    </source>
</reference>
<sequence length="204" mass="23107">SGKSSTLLSLSGHGLSVHGDLGLQLVMRITLEAVKLEKKSPVAQMLMSVQIMLFCKYTIILISFMLNLCKVQSYGHEVHFYDFHIVYNSSYRVPVLYFRAYCSDGQPLTLSDIKEDLPASSMKMLKESKWTFITEEEHPFLNRPWYTLHPCGTSEWMKLLFASDASVAKDGVVAEQYLVSWFSVVGQVVGLKTPLEMLHSCTRL</sequence>
<dbReference type="AlphaFoldDB" id="A0AA88TYP3"/>
<comment type="similarity">
    <text evidence="1">Belongs to the ATG10 family.</text>
</comment>
<organism evidence="8 9">
    <name type="scientific">Escallonia rubra</name>
    <dbReference type="NCBI Taxonomy" id="112253"/>
    <lineage>
        <taxon>Eukaryota</taxon>
        <taxon>Viridiplantae</taxon>
        <taxon>Streptophyta</taxon>
        <taxon>Embryophyta</taxon>
        <taxon>Tracheophyta</taxon>
        <taxon>Spermatophyta</taxon>
        <taxon>Magnoliopsida</taxon>
        <taxon>eudicotyledons</taxon>
        <taxon>Gunneridae</taxon>
        <taxon>Pentapetalae</taxon>
        <taxon>asterids</taxon>
        <taxon>campanulids</taxon>
        <taxon>Escalloniales</taxon>
        <taxon>Escalloniaceae</taxon>
        <taxon>Escallonia</taxon>
    </lineage>
</organism>
<feature type="transmembrane region" description="Helical" evidence="7">
    <location>
        <begin position="45"/>
        <end position="66"/>
    </location>
</feature>
<comment type="caution">
    <text evidence="8">The sequence shown here is derived from an EMBL/GenBank/DDBJ whole genome shotgun (WGS) entry which is preliminary data.</text>
</comment>
<evidence type="ECO:0000256" key="3">
    <source>
        <dbReference type="ARBA" id="ARBA00022679"/>
    </source>
</evidence>
<keyword evidence="7" id="KW-0812">Transmembrane</keyword>
<keyword evidence="7" id="KW-1133">Transmembrane helix</keyword>
<evidence type="ECO:0000256" key="2">
    <source>
        <dbReference type="ARBA" id="ARBA00021099"/>
    </source>
</evidence>